<dbReference type="InterPro" id="IPR036028">
    <property type="entry name" value="SH3-like_dom_sf"/>
</dbReference>
<accession>A0A1F5JHB8</accession>
<comment type="caution">
    <text evidence="2">The sequence shown here is derived from an EMBL/GenBank/DDBJ whole genome shotgun (WGS) entry which is preliminary data.</text>
</comment>
<dbReference type="Pfam" id="PF08239">
    <property type="entry name" value="SH3_3"/>
    <property type="match status" value="1"/>
</dbReference>
<reference evidence="2 3" key="1">
    <citation type="journal article" date="2016" name="Nat. Commun.">
        <title>Thousands of microbial genomes shed light on interconnected biogeochemical processes in an aquifer system.</title>
        <authorList>
            <person name="Anantharaman K."/>
            <person name="Brown C.T."/>
            <person name="Hug L.A."/>
            <person name="Sharon I."/>
            <person name="Castelle C.J."/>
            <person name="Probst A.J."/>
            <person name="Thomas B.C."/>
            <person name="Singh A."/>
            <person name="Wilkins M.J."/>
            <person name="Karaoz U."/>
            <person name="Brodie E.L."/>
            <person name="Williams K.H."/>
            <person name="Hubbard S.S."/>
            <person name="Banfield J.F."/>
        </authorList>
    </citation>
    <scope>NUCLEOTIDE SEQUENCE [LARGE SCALE GENOMIC DNA]</scope>
</reference>
<dbReference type="Gene3D" id="2.30.30.40">
    <property type="entry name" value="SH3 Domains"/>
    <property type="match status" value="1"/>
</dbReference>
<dbReference type="PROSITE" id="PS51781">
    <property type="entry name" value="SH3B"/>
    <property type="match status" value="1"/>
</dbReference>
<dbReference type="EMBL" id="MFCP01000024">
    <property type="protein sequence ID" value="OGE28024.1"/>
    <property type="molecule type" value="Genomic_DNA"/>
</dbReference>
<evidence type="ECO:0000313" key="2">
    <source>
        <dbReference type="EMBL" id="OGE28024.1"/>
    </source>
</evidence>
<dbReference type="Pfam" id="PF08308">
    <property type="entry name" value="PEGA"/>
    <property type="match status" value="2"/>
</dbReference>
<organism evidence="2 3">
    <name type="scientific">Candidatus Daviesbacteria bacterium RIFCSPHIGHO2_01_FULL_40_11</name>
    <dbReference type="NCBI Taxonomy" id="1797762"/>
    <lineage>
        <taxon>Bacteria</taxon>
        <taxon>Candidatus Daviesiibacteriota</taxon>
    </lineage>
</organism>
<dbReference type="PANTHER" id="PTHR36194:SF1">
    <property type="entry name" value="S-LAYER-LIKE PROTEIN"/>
    <property type="match status" value="1"/>
</dbReference>
<protein>
    <recommendedName>
        <fullName evidence="1">SH3b domain-containing protein</fullName>
    </recommendedName>
</protein>
<dbReference type="InterPro" id="IPR013229">
    <property type="entry name" value="PEGA"/>
</dbReference>
<evidence type="ECO:0000313" key="3">
    <source>
        <dbReference type="Proteomes" id="UP000177555"/>
    </source>
</evidence>
<dbReference type="SUPFAM" id="SSF50044">
    <property type="entry name" value="SH3-domain"/>
    <property type="match status" value="1"/>
</dbReference>
<dbReference type="PANTHER" id="PTHR36194">
    <property type="entry name" value="S-LAYER-LIKE PROTEIN"/>
    <property type="match status" value="1"/>
</dbReference>
<dbReference type="AlphaFoldDB" id="A0A1F5JHB8"/>
<gene>
    <name evidence="2" type="ORF">A2867_04065</name>
</gene>
<evidence type="ECO:0000259" key="1">
    <source>
        <dbReference type="PROSITE" id="PS51781"/>
    </source>
</evidence>
<sequence length="267" mass="28950">MKKIIIWLLVLISLIALLLRFSDQAAEIFLGIKQTSGISVLSEPSDATVFLNEKQVGSTPYEDKSLEVGDYTVRLEKGNASWQGRVKLTFGTVTVVNRDLASDPASSAGEILTLNKGKGLTIISSPSEAQVEIDGKSYDNTPVIVDIATGEHTILVSHANYLKRSIPADLPNNFNLTVSVDLALSEADLTTTPTSVITQTPEVLVKNTPTGFLRVRDKPNLNGKEIAQVKPGEILILLEEQGAWDRVRLSDGTEGFVSSSYVEKKNP</sequence>
<proteinExistence type="predicted"/>
<feature type="domain" description="SH3b" evidence="1">
    <location>
        <begin position="200"/>
        <end position="266"/>
    </location>
</feature>
<dbReference type="SMART" id="SM00287">
    <property type="entry name" value="SH3b"/>
    <property type="match status" value="1"/>
</dbReference>
<dbReference type="InterPro" id="IPR003646">
    <property type="entry name" value="SH3-like_bac-type"/>
</dbReference>
<name>A0A1F5JHB8_9BACT</name>
<dbReference type="Proteomes" id="UP000177555">
    <property type="component" value="Unassembled WGS sequence"/>
</dbReference>